<evidence type="ECO:0000313" key="2">
    <source>
        <dbReference type="EMBL" id="GAA3994223.1"/>
    </source>
</evidence>
<keyword evidence="3" id="KW-1185">Reference proteome</keyword>
<reference evidence="3" key="1">
    <citation type="journal article" date="2019" name="Int. J. Syst. Evol. Microbiol.">
        <title>The Global Catalogue of Microorganisms (GCM) 10K type strain sequencing project: providing services to taxonomists for standard genome sequencing and annotation.</title>
        <authorList>
            <consortium name="The Broad Institute Genomics Platform"/>
            <consortium name="The Broad Institute Genome Sequencing Center for Infectious Disease"/>
            <person name="Wu L."/>
            <person name="Ma J."/>
        </authorList>
    </citation>
    <scope>NUCLEOTIDE SEQUENCE [LARGE SCALE GENOMIC DNA]</scope>
    <source>
        <strain evidence="3">JCM 17027</strain>
    </source>
</reference>
<dbReference type="InterPro" id="IPR002491">
    <property type="entry name" value="ABC_transptr_periplasmic_BD"/>
</dbReference>
<evidence type="ECO:0000313" key="3">
    <source>
        <dbReference type="Proteomes" id="UP001500034"/>
    </source>
</evidence>
<organism evidence="2 3">
    <name type="scientific">Streptomyces marokkonensis</name>
    <dbReference type="NCBI Taxonomy" id="324855"/>
    <lineage>
        <taxon>Bacteria</taxon>
        <taxon>Bacillati</taxon>
        <taxon>Actinomycetota</taxon>
        <taxon>Actinomycetes</taxon>
        <taxon>Kitasatosporales</taxon>
        <taxon>Streptomycetaceae</taxon>
        <taxon>Streptomyces</taxon>
    </lineage>
</organism>
<name>A0ABP7R8W4_9ACTN</name>
<evidence type="ECO:0000259" key="1">
    <source>
        <dbReference type="PROSITE" id="PS50983"/>
    </source>
</evidence>
<dbReference type="Proteomes" id="UP001500034">
    <property type="component" value="Unassembled WGS sequence"/>
</dbReference>
<feature type="domain" description="Fe/B12 periplasmic-binding" evidence="1">
    <location>
        <begin position="39"/>
        <end position="130"/>
    </location>
</feature>
<protein>
    <recommendedName>
        <fullName evidence="1">Fe/B12 periplasmic-binding domain-containing protein</fullName>
    </recommendedName>
</protein>
<sequence>MCSTSDSHHRHAVGAASTAGFTIVDQRGKRVSFDGPVERIATAIIPSPSMIAAVDDSHDRIAGINESTLQANKGGVFGTLFPESRKTTTIAGADFVPTVETTLSLEPDVVIQWGDMGDEVNAPWQAPASR</sequence>
<accession>A0ABP7R8W4</accession>
<dbReference type="SUPFAM" id="SSF53807">
    <property type="entry name" value="Helical backbone' metal receptor"/>
    <property type="match status" value="1"/>
</dbReference>
<dbReference type="RefSeq" id="WP_345595251.1">
    <property type="nucleotide sequence ID" value="NZ_BAABCQ010000105.1"/>
</dbReference>
<proteinExistence type="predicted"/>
<dbReference type="PROSITE" id="PS50983">
    <property type="entry name" value="FE_B12_PBP"/>
    <property type="match status" value="1"/>
</dbReference>
<comment type="caution">
    <text evidence="2">The sequence shown here is derived from an EMBL/GenBank/DDBJ whole genome shotgun (WGS) entry which is preliminary data.</text>
</comment>
<dbReference type="EMBL" id="BAABCQ010000105">
    <property type="protein sequence ID" value="GAA3994223.1"/>
    <property type="molecule type" value="Genomic_DNA"/>
</dbReference>
<gene>
    <name evidence="2" type="ORF">GCM10022384_47230</name>
</gene>
<dbReference type="Gene3D" id="3.40.50.1980">
    <property type="entry name" value="Nitrogenase molybdenum iron protein domain"/>
    <property type="match status" value="1"/>
</dbReference>